<accession>A0ABW3AYG2</accession>
<dbReference type="Gene3D" id="3.30.450.40">
    <property type="match status" value="1"/>
</dbReference>
<proteinExistence type="predicted"/>
<dbReference type="SUPFAM" id="SSF55781">
    <property type="entry name" value="GAF domain-like"/>
    <property type="match status" value="1"/>
</dbReference>
<evidence type="ECO:0000313" key="3">
    <source>
        <dbReference type="Proteomes" id="UP001597010"/>
    </source>
</evidence>
<dbReference type="PANTHER" id="PTHR43102">
    <property type="entry name" value="SLR1143 PROTEIN"/>
    <property type="match status" value="1"/>
</dbReference>
<dbReference type="PANTHER" id="PTHR43102:SF2">
    <property type="entry name" value="GAF DOMAIN-CONTAINING PROTEIN"/>
    <property type="match status" value="1"/>
</dbReference>
<dbReference type="Proteomes" id="UP001597010">
    <property type="component" value="Unassembled WGS sequence"/>
</dbReference>
<evidence type="ECO:0000313" key="2">
    <source>
        <dbReference type="EMBL" id="MFD0795449.1"/>
    </source>
</evidence>
<dbReference type="InterPro" id="IPR035965">
    <property type="entry name" value="PAS-like_dom_sf"/>
</dbReference>
<dbReference type="SUPFAM" id="SSF47384">
    <property type="entry name" value="Homodimeric domain of signal transducing histidine kinase"/>
    <property type="match status" value="1"/>
</dbReference>
<dbReference type="InterPro" id="IPR003018">
    <property type="entry name" value="GAF"/>
</dbReference>
<organism evidence="2 3">
    <name type="scientific">Mucilaginibacter litoreus</name>
    <dbReference type="NCBI Taxonomy" id="1048221"/>
    <lineage>
        <taxon>Bacteria</taxon>
        <taxon>Pseudomonadati</taxon>
        <taxon>Bacteroidota</taxon>
        <taxon>Sphingobacteriia</taxon>
        <taxon>Sphingobacteriales</taxon>
        <taxon>Sphingobacteriaceae</taxon>
        <taxon>Mucilaginibacter</taxon>
    </lineage>
</organism>
<dbReference type="EMBL" id="JBHTHZ010000014">
    <property type="protein sequence ID" value="MFD0795449.1"/>
    <property type="molecule type" value="Genomic_DNA"/>
</dbReference>
<evidence type="ECO:0000259" key="1">
    <source>
        <dbReference type="SMART" id="SM00065"/>
    </source>
</evidence>
<gene>
    <name evidence="2" type="ORF">ACFQZX_17640</name>
</gene>
<dbReference type="NCBIfam" id="TIGR00229">
    <property type="entry name" value="sensory_box"/>
    <property type="match status" value="1"/>
</dbReference>
<name>A0ABW3AYG2_9SPHI</name>
<dbReference type="InterPro" id="IPR013656">
    <property type="entry name" value="PAS_4"/>
</dbReference>
<dbReference type="SUPFAM" id="SSF55785">
    <property type="entry name" value="PYP-like sensor domain (PAS domain)"/>
    <property type="match status" value="1"/>
</dbReference>
<protein>
    <submittedName>
        <fullName evidence="2">GAF domain-containing protein</fullName>
    </submittedName>
</protein>
<dbReference type="Pfam" id="PF01590">
    <property type="entry name" value="GAF"/>
    <property type="match status" value="1"/>
</dbReference>
<dbReference type="SMART" id="SM00065">
    <property type="entry name" value="GAF"/>
    <property type="match status" value="1"/>
</dbReference>
<keyword evidence="3" id="KW-1185">Reference proteome</keyword>
<dbReference type="Gene3D" id="1.10.287.130">
    <property type="match status" value="1"/>
</dbReference>
<dbReference type="InterPro" id="IPR036097">
    <property type="entry name" value="HisK_dim/P_sf"/>
</dbReference>
<dbReference type="Gene3D" id="3.30.450.20">
    <property type="entry name" value="PAS domain"/>
    <property type="match status" value="1"/>
</dbReference>
<dbReference type="InterPro" id="IPR029016">
    <property type="entry name" value="GAF-like_dom_sf"/>
</dbReference>
<feature type="domain" description="GAF" evidence="1">
    <location>
        <begin position="21"/>
        <end position="163"/>
    </location>
</feature>
<dbReference type="Pfam" id="PF08448">
    <property type="entry name" value="PAS_4"/>
    <property type="match status" value="1"/>
</dbReference>
<reference evidence="3" key="1">
    <citation type="journal article" date="2019" name="Int. J. Syst. Evol. Microbiol.">
        <title>The Global Catalogue of Microorganisms (GCM) 10K type strain sequencing project: providing services to taxonomists for standard genome sequencing and annotation.</title>
        <authorList>
            <consortium name="The Broad Institute Genomics Platform"/>
            <consortium name="The Broad Institute Genome Sequencing Center for Infectious Disease"/>
            <person name="Wu L."/>
            <person name="Ma J."/>
        </authorList>
    </citation>
    <scope>NUCLEOTIDE SEQUENCE [LARGE SCALE GENOMIC DNA]</scope>
    <source>
        <strain evidence="3">CCUG 61484</strain>
    </source>
</reference>
<comment type="caution">
    <text evidence="2">The sequence shown here is derived from an EMBL/GenBank/DDBJ whole genome shotgun (WGS) entry which is preliminary data.</text>
</comment>
<dbReference type="RefSeq" id="WP_377117859.1">
    <property type="nucleotide sequence ID" value="NZ_JBHTHZ010000014.1"/>
</dbReference>
<sequence>MPLRELERLAAVNRFLKLEISKDKELQEIVELAARICGTPTALITLIDADSQFIKFKVGFRPDTTSREDAFCTHVIEQYQVMMVPDAHLDERFAGNPLVTGDPNIRFYAGSPLTTQDGLNLGSLCVIDQQPKELNDLQQQMLAALSKQVIQLLEFDSSIKILKDQFIAAKRSEIELRSFFESSIDCHLLLGKDFEVLAFNKAIERIVAAAYNRTLVRGNEMTEYLNPKFKDDFYKNYQKALKGTAAFEERKINYGDRQIWWLIKYEPAFNPDGEVIGVSVNSTDVTARVEHEQTVTAQNESLREIAFIQSHELRRPVASIMGLMNLMKSDERVSGIEELELMEKAVLELDEKIHMVVGYTANDHSNADSGLHPEL</sequence>
<dbReference type="InterPro" id="IPR000014">
    <property type="entry name" value="PAS"/>
</dbReference>